<dbReference type="GeneID" id="111085765"/>
<dbReference type="Proteomes" id="UP000694941">
    <property type="component" value="Unplaced"/>
</dbReference>
<proteinExistence type="predicted"/>
<reference evidence="2" key="1">
    <citation type="submission" date="2025-08" db="UniProtKB">
        <authorList>
            <consortium name="RefSeq"/>
        </authorList>
    </citation>
    <scope>IDENTIFICATION</scope>
    <source>
        <tissue evidence="2">Muscle</tissue>
    </source>
</reference>
<name>A0ABM1SDC6_LIMPO</name>
<keyword evidence="1" id="KW-1185">Reference proteome</keyword>
<accession>A0ABM1SDC6</accession>
<gene>
    <name evidence="2" type="primary">LOC111085765</name>
</gene>
<organism evidence="1 2">
    <name type="scientific">Limulus polyphemus</name>
    <name type="common">Atlantic horseshoe crab</name>
    <dbReference type="NCBI Taxonomy" id="6850"/>
    <lineage>
        <taxon>Eukaryota</taxon>
        <taxon>Metazoa</taxon>
        <taxon>Ecdysozoa</taxon>
        <taxon>Arthropoda</taxon>
        <taxon>Chelicerata</taxon>
        <taxon>Merostomata</taxon>
        <taxon>Xiphosura</taxon>
        <taxon>Limulidae</taxon>
        <taxon>Limulus</taxon>
    </lineage>
</organism>
<sequence>MTALIPILTTVTLYLGATFNLLKYEKAAVDVFNLSSLRDKVLTIDRSFTRSQYRLIETSSEARDFLDVTGDLSLRVKSGSVEFSGAGSYLKDSESGENFVEMLVKVEHETVTETIPSNIQHLSGWQERPKEQVGTHYVRSLVYGGDLVAWVRFKASNRTEKEKIKAVVAANLKFSGNLDLDAKGQFEKIQEELQESYRVEIDVSATVPPRSPPQTPQELIDLVQEYPSLVKQINQGKGNPLRAELVPLAMLDSNYKFNYIVNSAVYGMLEEVERKFDDIRISKTAFLKWNYNRPPDATEEKEKMVIKYYEELENADIVFRSTIENLDTSSNGDLTQFNKAFSVYGAGSSNTPNKYIRNLWKLRHEVTEEEYVWEKPTGTGTTFTHWGKSTCSEQSNLVYTGFAAGAPSKSMASGGNYQCLSSVFSTSRILKGKLAYLRGVLREEADTDTVHGILCSTCLLKRSLGTKIFVGRTSCPENWDLEYSGFIMTPKFGFQPAEMMCMDEKPSPNNVLKDNDSIVLSHISAECQNCNSRKFVACVVCSQ</sequence>
<evidence type="ECO:0000313" key="1">
    <source>
        <dbReference type="Proteomes" id="UP000694941"/>
    </source>
</evidence>
<dbReference type="RefSeq" id="XP_022241631.1">
    <property type="nucleotide sequence ID" value="XM_022385923.1"/>
</dbReference>
<protein>
    <submittedName>
        <fullName evidence="2">Uncharacterized protein LOC111085765</fullName>
    </submittedName>
</protein>
<evidence type="ECO:0000313" key="2">
    <source>
        <dbReference type="RefSeq" id="XP_022241631.1"/>
    </source>
</evidence>